<dbReference type="OrthoDB" id="1894652at2759"/>
<dbReference type="AlphaFoldDB" id="A0A9P4R2F8"/>
<evidence type="ECO:0000256" key="1">
    <source>
        <dbReference type="SAM" id="SignalP"/>
    </source>
</evidence>
<sequence length="190" mass="20471">MLLAKLLLLPVAVASSVTVYIHSLPALEEKSSPIPSPLPLATIDYDATTSTGTVVSYTPPTGSYSPDRLVRVGLLDPKTSQWRGVVTSSLSFQDKYKKRLLVHVDEKGDVFHIGFGTSTRGVNPEDVEVEVEVVKRGIGPTPALNKPVVLNADGKVEGKEQEKTFLQKYWWAIALFLAVQLLAGGGGEGK</sequence>
<evidence type="ECO:0000313" key="3">
    <source>
        <dbReference type="Proteomes" id="UP000799444"/>
    </source>
</evidence>
<keyword evidence="1" id="KW-0732">Signal</keyword>
<reference evidence="2" key="1">
    <citation type="journal article" date="2020" name="Stud. Mycol.">
        <title>101 Dothideomycetes genomes: a test case for predicting lifestyles and emergence of pathogens.</title>
        <authorList>
            <person name="Haridas S."/>
            <person name="Albert R."/>
            <person name="Binder M."/>
            <person name="Bloem J."/>
            <person name="Labutti K."/>
            <person name="Salamov A."/>
            <person name="Andreopoulos B."/>
            <person name="Baker S."/>
            <person name="Barry K."/>
            <person name="Bills G."/>
            <person name="Bluhm B."/>
            <person name="Cannon C."/>
            <person name="Castanera R."/>
            <person name="Culley D."/>
            <person name="Daum C."/>
            <person name="Ezra D."/>
            <person name="Gonzalez J."/>
            <person name="Henrissat B."/>
            <person name="Kuo A."/>
            <person name="Liang C."/>
            <person name="Lipzen A."/>
            <person name="Lutzoni F."/>
            <person name="Magnuson J."/>
            <person name="Mondo S."/>
            <person name="Nolan M."/>
            <person name="Ohm R."/>
            <person name="Pangilinan J."/>
            <person name="Park H.-J."/>
            <person name="Ramirez L."/>
            <person name="Alfaro M."/>
            <person name="Sun H."/>
            <person name="Tritt A."/>
            <person name="Yoshinaga Y."/>
            <person name="Zwiers L.-H."/>
            <person name="Turgeon B."/>
            <person name="Goodwin S."/>
            <person name="Spatafora J."/>
            <person name="Crous P."/>
            <person name="Grigoriev I."/>
        </authorList>
    </citation>
    <scope>NUCLEOTIDE SEQUENCE</scope>
    <source>
        <strain evidence="2">CBS 125425</strain>
    </source>
</reference>
<feature type="chain" id="PRO_5040183919" description="Cyclin-dependent protein kinase regulator pho80" evidence="1">
    <location>
        <begin position="17"/>
        <end position="190"/>
    </location>
</feature>
<keyword evidence="3" id="KW-1185">Reference proteome</keyword>
<dbReference type="PANTHER" id="PTHR39219">
    <property type="entry name" value="ER MEMBRANE PROTEIN COMPLEX SUBUNIT 10"/>
    <property type="match status" value="1"/>
</dbReference>
<dbReference type="EMBL" id="ML996111">
    <property type="protein sequence ID" value="KAF2738168.1"/>
    <property type="molecule type" value="Genomic_DNA"/>
</dbReference>
<evidence type="ECO:0008006" key="4">
    <source>
        <dbReference type="Google" id="ProtNLM"/>
    </source>
</evidence>
<protein>
    <recommendedName>
        <fullName evidence="4">Cyclin-dependent protein kinase regulator pho80</fullName>
    </recommendedName>
</protein>
<dbReference type="Proteomes" id="UP000799444">
    <property type="component" value="Unassembled WGS sequence"/>
</dbReference>
<dbReference type="Pfam" id="PF21203">
    <property type="entry name" value="ECM10"/>
    <property type="match status" value="1"/>
</dbReference>
<gene>
    <name evidence="2" type="ORF">EJ04DRAFT_509836</name>
</gene>
<feature type="signal peptide" evidence="1">
    <location>
        <begin position="1"/>
        <end position="16"/>
    </location>
</feature>
<accession>A0A9P4R2F8</accession>
<name>A0A9P4R2F8_9PLEO</name>
<dbReference type="PANTHER" id="PTHR39219:SF1">
    <property type="entry name" value="ER MEMBRANE PROTEIN COMPLEX SUBUNIT 10"/>
    <property type="match status" value="1"/>
</dbReference>
<evidence type="ECO:0000313" key="2">
    <source>
        <dbReference type="EMBL" id="KAF2738168.1"/>
    </source>
</evidence>
<organism evidence="2 3">
    <name type="scientific">Polyplosphaeria fusca</name>
    <dbReference type="NCBI Taxonomy" id="682080"/>
    <lineage>
        <taxon>Eukaryota</taxon>
        <taxon>Fungi</taxon>
        <taxon>Dikarya</taxon>
        <taxon>Ascomycota</taxon>
        <taxon>Pezizomycotina</taxon>
        <taxon>Dothideomycetes</taxon>
        <taxon>Pleosporomycetidae</taxon>
        <taxon>Pleosporales</taxon>
        <taxon>Tetraplosphaeriaceae</taxon>
        <taxon>Polyplosphaeria</taxon>
    </lineage>
</organism>
<proteinExistence type="predicted"/>
<comment type="caution">
    <text evidence="2">The sequence shown here is derived from an EMBL/GenBank/DDBJ whole genome shotgun (WGS) entry which is preliminary data.</text>
</comment>